<dbReference type="InterPro" id="IPR001543">
    <property type="entry name" value="FliN-like_C"/>
</dbReference>
<evidence type="ECO:0000256" key="1">
    <source>
        <dbReference type="ARBA" id="ARBA00004117"/>
    </source>
</evidence>
<accession>A0A0P1LMM9</accession>
<accession>A0A0P1M6C9</accession>
<evidence type="ECO:0000256" key="8">
    <source>
        <dbReference type="ARBA" id="ARBA00023136"/>
    </source>
</evidence>
<keyword evidence="8" id="KW-0472">Membrane</keyword>
<evidence type="ECO:0000256" key="10">
    <source>
        <dbReference type="ARBA" id="ARBA00025044"/>
    </source>
</evidence>
<accession>A0A0S4MV16</accession>
<dbReference type="NCBIfam" id="TIGR01397">
    <property type="entry name" value="fliM_switch"/>
    <property type="match status" value="1"/>
</dbReference>
<comment type="subcellular location">
    <subcellularLocation>
        <location evidence="1">Bacterial flagellum basal body</location>
    </subcellularLocation>
    <subcellularLocation>
        <location evidence="2">Cell membrane</location>
        <topology evidence="2">Peripheral membrane protein</topology>
    </subcellularLocation>
</comment>
<evidence type="ECO:0000259" key="12">
    <source>
        <dbReference type="Pfam" id="PF01052"/>
    </source>
</evidence>
<dbReference type="GO" id="GO:0050918">
    <property type="term" value="P:positive chemotaxis"/>
    <property type="evidence" value="ECO:0007669"/>
    <property type="project" value="TreeGrafter"/>
</dbReference>
<keyword evidence="13" id="KW-0282">Flagellum</keyword>
<dbReference type="EMBL" id="FAOP01000003">
    <property type="protein sequence ID" value="CUU02844.1"/>
    <property type="molecule type" value="Genomic_DNA"/>
</dbReference>
<gene>
    <name evidence="13" type="ORF">JGI4_00616</name>
</gene>
<accession>A0A0P1L8X4</accession>
<organism evidence="13 14">
    <name type="scientific">Candidatus Kryptonium thompsonii</name>
    <dbReference type="NCBI Taxonomy" id="1633631"/>
    <lineage>
        <taxon>Bacteria</taxon>
        <taxon>Pseudomonadati</taxon>
        <taxon>Candidatus Kryptoniota</taxon>
        <taxon>Candidatus Kryptonium</taxon>
    </lineage>
</organism>
<dbReference type="InterPro" id="IPR036429">
    <property type="entry name" value="SpoA-like_sf"/>
</dbReference>
<evidence type="ECO:0000256" key="4">
    <source>
        <dbReference type="ARBA" id="ARBA00021898"/>
    </source>
</evidence>
<reference evidence="13 14" key="1">
    <citation type="submission" date="2015-11" db="EMBL/GenBank/DDBJ databases">
        <authorList>
            <person name="Zhang Y."/>
            <person name="Guo Z."/>
        </authorList>
    </citation>
    <scope>NUCLEOTIDE SEQUENCE [LARGE SCALE GENOMIC DNA]</scope>
    <source>
        <strain evidence="13">JGI-4</strain>
    </source>
</reference>
<dbReference type="PIRSF" id="PIRSF002888">
    <property type="entry name" value="FliM"/>
    <property type="match status" value="1"/>
</dbReference>
<keyword evidence="13" id="KW-0969">Cilium</keyword>
<evidence type="ECO:0000313" key="14">
    <source>
        <dbReference type="Proteomes" id="UP000182011"/>
    </source>
</evidence>
<keyword evidence="7" id="KW-0283">Flagellar rotation</keyword>
<dbReference type="PANTHER" id="PTHR30034:SF6">
    <property type="entry name" value="YOP PROTEINS TRANSLOCATION PROTEIN Q"/>
    <property type="match status" value="1"/>
</dbReference>
<dbReference type="Gene3D" id="3.40.1550.10">
    <property type="entry name" value="CheC-like"/>
    <property type="match status" value="1"/>
</dbReference>
<accession>A0A0P1P6B5</accession>
<feature type="domain" description="Flagellar motor switch protein FliN-like C-terminal" evidence="12">
    <location>
        <begin position="256"/>
        <end position="326"/>
    </location>
</feature>
<dbReference type="RefSeq" id="WP_075426745.1">
    <property type="nucleotide sequence ID" value="NZ_CZVJ01000042.1"/>
</dbReference>
<dbReference type="PANTHER" id="PTHR30034">
    <property type="entry name" value="FLAGELLAR MOTOR SWITCH PROTEIN FLIM"/>
    <property type="match status" value="1"/>
</dbReference>
<dbReference type="PRINTS" id="PR00955">
    <property type="entry name" value="FLGMOTORFLIM"/>
</dbReference>
<evidence type="ECO:0000256" key="6">
    <source>
        <dbReference type="ARBA" id="ARBA00022500"/>
    </source>
</evidence>
<name>A0A0P1M6C9_9BACT</name>
<accession>A0A0N7MUM1</accession>
<dbReference type="Pfam" id="PF01052">
    <property type="entry name" value="FliMN_C"/>
    <property type="match status" value="1"/>
</dbReference>
<dbReference type="SUPFAM" id="SSF101801">
    <property type="entry name" value="Surface presentation of antigens (SPOA)"/>
    <property type="match status" value="1"/>
</dbReference>
<evidence type="ECO:0000256" key="5">
    <source>
        <dbReference type="ARBA" id="ARBA00022475"/>
    </source>
</evidence>
<evidence type="ECO:0000256" key="7">
    <source>
        <dbReference type="ARBA" id="ARBA00022779"/>
    </source>
</evidence>
<dbReference type="OrthoDB" id="9806941at2"/>
<evidence type="ECO:0000256" key="9">
    <source>
        <dbReference type="ARBA" id="ARBA00023143"/>
    </source>
</evidence>
<proteinExistence type="inferred from homology"/>
<comment type="similarity">
    <text evidence="3">Belongs to the FliM family.</text>
</comment>
<dbReference type="GO" id="GO:0005886">
    <property type="term" value="C:plasma membrane"/>
    <property type="evidence" value="ECO:0007669"/>
    <property type="project" value="UniProtKB-SubCell"/>
</dbReference>
<evidence type="ECO:0000256" key="11">
    <source>
        <dbReference type="NCBIfam" id="TIGR01397"/>
    </source>
</evidence>
<protein>
    <recommendedName>
        <fullName evidence="4 11">Flagellar motor switch protein FliM</fullName>
    </recommendedName>
</protein>
<keyword evidence="6" id="KW-0145">Chemotaxis</keyword>
<sequence>MPEILSQQEIDSLLAGFSAGKSPGEIISTQGEKEVVPYEFRRPSRVSKNQIRTIQTLHQNFAESLGYYLTSRLQTPVSIQVENVDQLFYSEYILSVEKPSVIFTLSAGENKGEFIFELGIELSFVLIEKLLGGGVEIPEIGKKKVVRALTQIEQNLIRGIVERSISELEKAWGMIDSFKFKIAKYESDPDIVQIAPSSEIVLVISFNVSLADKNYRMTICYPMFVIEDTLTKMTLQRFMGVKKHTPEEYVKYIAEKIKTTKIPVSVELGQSEVTLADLLNLEVGDIILLNTGVDSEVKVYIAGKLKLYGKPGIFGGKKAVKITRIANNEEG</sequence>
<comment type="function">
    <text evidence="10">FliM is one of three proteins (FliG, FliN, FliM) that forms the rotor-mounted switch complex (C ring), located at the base of the basal body. This complex interacts with the CheY and CheZ chemotaxis proteins, in addition to contacting components of the motor that determine the direction of flagellar rotation.</text>
</comment>
<evidence type="ECO:0000256" key="3">
    <source>
        <dbReference type="ARBA" id="ARBA00011049"/>
    </source>
</evidence>
<dbReference type="AlphaFoldDB" id="A0A0P1M6C9"/>
<dbReference type="GO" id="GO:0009425">
    <property type="term" value="C:bacterial-type flagellum basal body"/>
    <property type="evidence" value="ECO:0007669"/>
    <property type="project" value="UniProtKB-SubCell"/>
</dbReference>
<evidence type="ECO:0000256" key="2">
    <source>
        <dbReference type="ARBA" id="ARBA00004202"/>
    </source>
</evidence>
<dbReference type="GO" id="GO:0071978">
    <property type="term" value="P:bacterial-type flagellum-dependent swarming motility"/>
    <property type="evidence" value="ECO:0007669"/>
    <property type="project" value="TreeGrafter"/>
</dbReference>
<dbReference type="Gene3D" id="2.30.330.10">
    <property type="entry name" value="SpoA-like"/>
    <property type="match status" value="1"/>
</dbReference>
<accession>A0A0P1LRH7</accession>
<keyword evidence="9" id="KW-0975">Bacterial flagellum</keyword>
<dbReference type="GO" id="GO:0003774">
    <property type="term" value="F:cytoskeletal motor activity"/>
    <property type="evidence" value="ECO:0007669"/>
    <property type="project" value="InterPro"/>
</dbReference>
<dbReference type="STRING" id="1633631.GCA_001442925_00616"/>
<dbReference type="CDD" id="cd17908">
    <property type="entry name" value="FliM"/>
    <property type="match status" value="1"/>
</dbReference>
<dbReference type="Pfam" id="PF02154">
    <property type="entry name" value="FliM"/>
    <property type="match status" value="1"/>
</dbReference>
<dbReference type="SUPFAM" id="SSF103039">
    <property type="entry name" value="CheC-like"/>
    <property type="match status" value="1"/>
</dbReference>
<dbReference type="InterPro" id="IPR001689">
    <property type="entry name" value="Flag_FliM"/>
</dbReference>
<accession>A0A0P1P764</accession>
<dbReference type="InterPro" id="IPR028976">
    <property type="entry name" value="CheC-like_sf"/>
</dbReference>
<evidence type="ECO:0000313" key="13">
    <source>
        <dbReference type="EMBL" id="CUU02844.1"/>
    </source>
</evidence>
<keyword evidence="5" id="KW-1003">Cell membrane</keyword>
<dbReference type="Proteomes" id="UP000182011">
    <property type="component" value="Unassembled WGS sequence"/>
</dbReference>
<keyword evidence="13" id="KW-0966">Cell projection</keyword>